<gene>
    <name evidence="10" type="ORF">M8044_000405</name>
</gene>
<dbReference type="InterPro" id="IPR000515">
    <property type="entry name" value="MetI-like"/>
</dbReference>
<evidence type="ECO:0000313" key="10">
    <source>
        <dbReference type="EMBL" id="MDC9032183.1"/>
    </source>
</evidence>
<evidence type="ECO:0000256" key="1">
    <source>
        <dbReference type="ARBA" id="ARBA00004651"/>
    </source>
</evidence>
<dbReference type="PANTHER" id="PTHR43848:SF2">
    <property type="entry name" value="PUTRESCINE TRANSPORT SYSTEM PERMEASE PROTEIN POTI"/>
    <property type="match status" value="1"/>
</dbReference>
<dbReference type="PANTHER" id="PTHR43848">
    <property type="entry name" value="PUTRESCINE TRANSPORT SYSTEM PERMEASE PROTEIN POTI"/>
    <property type="match status" value="1"/>
</dbReference>
<organism evidence="10 11">
    <name type="scientific">Columbia Basin potato purple top phytoplasma</name>
    <dbReference type="NCBI Taxonomy" id="307134"/>
    <lineage>
        <taxon>Bacteria</taxon>
        <taxon>Bacillati</taxon>
        <taxon>Mycoplasmatota</taxon>
        <taxon>Mollicutes</taxon>
        <taxon>Acholeplasmatales</taxon>
        <taxon>Acholeplasmataceae</taxon>
        <taxon>Candidatus Phytoplasma</taxon>
        <taxon>16SrVI (Clover proliferation group)</taxon>
    </lineage>
</organism>
<keyword evidence="5 8" id="KW-0812">Transmembrane</keyword>
<proteinExistence type="inferred from homology"/>
<dbReference type="EMBL" id="JANHJP010000007">
    <property type="protein sequence ID" value="MDC9032183.1"/>
    <property type="molecule type" value="Genomic_DNA"/>
</dbReference>
<reference evidence="10 11" key="1">
    <citation type="journal article" date="2023" name="Plant">
        <title>Draft Genome Sequence Resource of CBPPT1, a 'Candidatus Phytoplasma trifolii'-Related Strain Associated with Potato Purple Top Disease in the Columbia Basin, U.S.A.</title>
        <authorList>
            <person name="Wei W."/>
            <person name="Shao J."/>
            <person name="Bottner-Parker K.D."/>
            <person name="Zhao Y."/>
        </authorList>
    </citation>
    <scope>NUCLEOTIDE SEQUENCE [LARGE SCALE GENOMIC DNA]</scope>
    <source>
        <strain evidence="10 11">CBPPT1</strain>
    </source>
</reference>
<dbReference type="InterPro" id="IPR035906">
    <property type="entry name" value="MetI-like_sf"/>
</dbReference>
<sequence length="265" mass="30261">MFKINKNKIAFIYLILILLFIYLPIISLIIFSFNDSNGRISSLVHFHKFGFKWYRRILEDSAIKSSIFITFKIAFLSTIISTFIGTLAAISLINYKKKWRNFIINTNQFSIIIPEIINALALFIFFSYIGLNNSFLRMLLAHISFSIPYVLISVYAKCSTLDTYLIEAAYDLGATPFQTLTKIILPQLKDVMIASAGIAFALSFDDFIISYFVGGSDYHNISAYIYSLKGTINPTINAVSSVFILFILSKIIFDLRKLRKDSVYK</sequence>
<feature type="transmembrane region" description="Helical" evidence="8">
    <location>
        <begin position="135"/>
        <end position="156"/>
    </location>
</feature>
<feature type="transmembrane region" description="Helical" evidence="8">
    <location>
        <begin position="191"/>
        <end position="214"/>
    </location>
</feature>
<dbReference type="RefSeq" id="WP_273585386.1">
    <property type="nucleotide sequence ID" value="NZ_JANHJP010000007.1"/>
</dbReference>
<comment type="subcellular location">
    <subcellularLocation>
        <location evidence="1 8">Cell membrane</location>
        <topology evidence="1 8">Multi-pass membrane protein</topology>
    </subcellularLocation>
</comment>
<name>A0ABT5L9J2_9MOLU</name>
<feature type="transmembrane region" description="Helical" evidence="8">
    <location>
        <begin position="107"/>
        <end position="129"/>
    </location>
</feature>
<comment type="caution">
    <text evidence="10">The sequence shown here is derived from an EMBL/GenBank/DDBJ whole genome shotgun (WGS) entry which is preliminary data.</text>
</comment>
<dbReference type="Gene3D" id="1.10.3720.10">
    <property type="entry name" value="MetI-like"/>
    <property type="match status" value="1"/>
</dbReference>
<comment type="similarity">
    <text evidence="2">Belongs to the binding-protein-dependent transport system permease family. CysTW subfamily.</text>
</comment>
<feature type="transmembrane region" description="Helical" evidence="8">
    <location>
        <begin position="234"/>
        <end position="253"/>
    </location>
</feature>
<dbReference type="SUPFAM" id="SSF161098">
    <property type="entry name" value="MetI-like"/>
    <property type="match status" value="1"/>
</dbReference>
<evidence type="ECO:0000259" key="9">
    <source>
        <dbReference type="PROSITE" id="PS50928"/>
    </source>
</evidence>
<evidence type="ECO:0000256" key="8">
    <source>
        <dbReference type="RuleBase" id="RU363032"/>
    </source>
</evidence>
<evidence type="ECO:0000256" key="7">
    <source>
        <dbReference type="ARBA" id="ARBA00023136"/>
    </source>
</evidence>
<feature type="transmembrane region" description="Helical" evidence="8">
    <location>
        <begin position="12"/>
        <end position="33"/>
    </location>
</feature>
<evidence type="ECO:0000256" key="2">
    <source>
        <dbReference type="ARBA" id="ARBA00007069"/>
    </source>
</evidence>
<keyword evidence="3 8" id="KW-0813">Transport</keyword>
<keyword evidence="4" id="KW-1003">Cell membrane</keyword>
<keyword evidence="11" id="KW-1185">Reference proteome</keyword>
<protein>
    <submittedName>
        <fullName evidence="10">ABC transporter permease</fullName>
    </submittedName>
</protein>
<evidence type="ECO:0000256" key="4">
    <source>
        <dbReference type="ARBA" id="ARBA00022475"/>
    </source>
</evidence>
<keyword evidence="6 8" id="KW-1133">Transmembrane helix</keyword>
<evidence type="ECO:0000256" key="5">
    <source>
        <dbReference type="ARBA" id="ARBA00022692"/>
    </source>
</evidence>
<dbReference type="PROSITE" id="PS50928">
    <property type="entry name" value="ABC_TM1"/>
    <property type="match status" value="1"/>
</dbReference>
<evidence type="ECO:0000256" key="6">
    <source>
        <dbReference type="ARBA" id="ARBA00022989"/>
    </source>
</evidence>
<dbReference type="InterPro" id="IPR051789">
    <property type="entry name" value="Bact_Polyamine_Transport"/>
</dbReference>
<evidence type="ECO:0000313" key="11">
    <source>
        <dbReference type="Proteomes" id="UP001221763"/>
    </source>
</evidence>
<keyword evidence="7 8" id="KW-0472">Membrane</keyword>
<evidence type="ECO:0000256" key="3">
    <source>
        <dbReference type="ARBA" id="ARBA00022448"/>
    </source>
</evidence>
<dbReference type="Pfam" id="PF00528">
    <property type="entry name" value="BPD_transp_1"/>
    <property type="match status" value="1"/>
</dbReference>
<feature type="domain" description="ABC transmembrane type-1" evidence="9">
    <location>
        <begin position="67"/>
        <end position="257"/>
    </location>
</feature>
<feature type="transmembrane region" description="Helical" evidence="8">
    <location>
        <begin position="73"/>
        <end position="95"/>
    </location>
</feature>
<accession>A0ABT5L9J2</accession>
<dbReference type="Proteomes" id="UP001221763">
    <property type="component" value="Unassembled WGS sequence"/>
</dbReference>
<dbReference type="CDD" id="cd06261">
    <property type="entry name" value="TM_PBP2"/>
    <property type="match status" value="1"/>
</dbReference>